<evidence type="ECO:0000313" key="7">
    <source>
        <dbReference type="EMBL" id="TCS65320.1"/>
    </source>
</evidence>
<evidence type="ECO:0000256" key="2">
    <source>
        <dbReference type="ARBA" id="ARBA00004613"/>
    </source>
</evidence>
<dbReference type="OrthoDB" id="733404at2"/>
<dbReference type="EMBL" id="SLZU01000004">
    <property type="protein sequence ID" value="TCS65320.1"/>
    <property type="molecule type" value="Genomic_DNA"/>
</dbReference>
<sequence length="1364" mass="140838">MVTTPLEWLNEFQVNNGTAEQYYDSDITQLSNGNVLITWTSTDDTGVGSPGGTDIIGQIFDPLGNEVGAEFRLNTLRNAHGESSASIAAVEGGGFVVTYLDANIIPGPPVVIDYDIVVETHSDSGAYVRGATIHNNASNEIHLAPQVASLSSTSSLITWLDVTNGDVLARTYNPTTGTMGAELTVYAGVTGSGEGVTGVEVAALEQSNRYAVTYVDIDSGNDQVYLEILNSSGSTVFNVLVDSGLPTARDTYVTELSNGNLVVSWTTDGSGGSNSGVRARIYTSTGTPVTGAFTPATTVAGNQENTAIASAGDNGFVVFWSDDETFDIHGQRYSNSGARIGSEFDVENWGATELDHLSAIGLDDGRVQLTWTAEFNNGADDDIYTAIWDPRDSNETNDPADANGYQVGTPEANTIITTADTLYVVGDDGNDRVVVSPGEVNPAILFDGGNGIDVLELEAVSGTWDFRSETVQNFEEIEFRTASNPTINRYAYFYDTQITQFDTFDFDFDSNTLERIFVNMTSLSTLDLSGVTIQSQGDQDYTYIYGDGSNENITGTTGQDSIFGNSGNDTLNGGNGDDTIRGGLGTDSMIGGAGTDLLYLASDGYASGVSVNLGANTISGPDTIDGFENVTGTNIAASGDNLTGSTGANHIIGLAGEDTLNGLAGVDTLEGGLGDDWLIISAASDANGANVFDGGADRDTLDWQGLGVLTLQDDSLLSIEEVEFGNFDTANTQQVRVNADQFGVTGLSTTLHIDGSNGGGNDWFVVYTNGTSGFDASGFTFQDWQDVNDDRLYIIEDGTYSDVTLSGSSGNDSITSYSGDDTLLGGLGNDTLNGNTDNDVLNGQGGDDSVIGGLGNDLLTGGDNNDTLRGGGDNDTLVGGEGNDLIFGDAGIDTAGYYNADGAVTVDLSNLAAQNTGAWGIDTLSGIENLQGSATYGDTLTGDANANAIYGYGGNDTVNAGDGNDSVYGGNGLDQLYGGLGNDSILGSGGDDTVSGQGGDDWLEGGSANDGVYGGADNDTLLGGTGNDTLAGGSGFDFAHYQNSTDGVQVRLAITTAQFVSSNQGTDTIFGVEGVVGSNHNDRLFGNNAANYFAAEDGEDRVYGGGGNDTMDGGAGGNDFLNYYFSSDGVDFSLANQGAFQFVSASQGSDYALNFENLLGSSNADNLFGDGNANVIQGYAGSDRIEGAGGDDFLNGGGWGDTVLGGDGDDTVLGDYGDDLLGGGNDNDNLAGGAGNDSIYGGAGVDQINGGTGADILYGGTQADTFVYTNTSQSTIANRDIIQDFDSGVDEINLVGIDANTTVGGNQAFTYIGNGAFSGIAGQLNWVNFGTTTWVQGDTNGDTVVDFSIQLNNVTSLVAGDFVL</sequence>
<evidence type="ECO:0000313" key="8">
    <source>
        <dbReference type="Proteomes" id="UP000295696"/>
    </source>
</evidence>
<comment type="caution">
    <text evidence="7">The sequence shown here is derived from an EMBL/GenBank/DDBJ whole genome shotgun (WGS) entry which is preliminary data.</text>
</comment>
<dbReference type="InterPro" id="IPR011049">
    <property type="entry name" value="Serralysin-like_metalloprot_C"/>
</dbReference>
<keyword evidence="8" id="KW-1185">Reference proteome</keyword>
<dbReference type="Gene3D" id="2.150.10.10">
    <property type="entry name" value="Serralysin-like metalloprotease, C-terminal"/>
    <property type="match status" value="7"/>
</dbReference>
<evidence type="ECO:0000256" key="5">
    <source>
        <dbReference type="SAM" id="MobiDB-lite"/>
    </source>
</evidence>
<evidence type="ECO:0000259" key="6">
    <source>
        <dbReference type="Pfam" id="PF08548"/>
    </source>
</evidence>
<keyword evidence="3" id="KW-0964">Secreted</keyword>
<dbReference type="Proteomes" id="UP000295696">
    <property type="component" value="Unassembled WGS sequence"/>
</dbReference>
<protein>
    <submittedName>
        <fullName evidence="7">Ca2+-binding RTX toxin-like protein</fullName>
    </submittedName>
</protein>
<dbReference type="GO" id="GO:0005509">
    <property type="term" value="F:calcium ion binding"/>
    <property type="evidence" value="ECO:0007669"/>
    <property type="project" value="InterPro"/>
</dbReference>
<feature type="region of interest" description="Disordered" evidence="5">
    <location>
        <begin position="555"/>
        <end position="578"/>
    </location>
</feature>
<dbReference type="InterPro" id="IPR013858">
    <property type="entry name" value="Peptidase_M10B_C"/>
</dbReference>
<evidence type="ECO:0000256" key="1">
    <source>
        <dbReference type="ARBA" id="ARBA00001913"/>
    </source>
</evidence>
<dbReference type="InterPro" id="IPR018511">
    <property type="entry name" value="Hemolysin-typ_Ca-bd_CS"/>
</dbReference>
<name>A0A4R3JK85_9RHOB</name>
<dbReference type="PANTHER" id="PTHR38340">
    <property type="entry name" value="S-LAYER PROTEIN"/>
    <property type="match status" value="1"/>
</dbReference>
<dbReference type="RefSeq" id="WP_132243919.1">
    <property type="nucleotide sequence ID" value="NZ_SLZU01000004.1"/>
</dbReference>
<accession>A0A4R3JK85</accession>
<dbReference type="InterPro" id="IPR050557">
    <property type="entry name" value="RTX_toxin/Mannuronan_C5-epim"/>
</dbReference>
<evidence type="ECO:0000256" key="4">
    <source>
        <dbReference type="ARBA" id="ARBA00022737"/>
    </source>
</evidence>
<dbReference type="PROSITE" id="PS00330">
    <property type="entry name" value="HEMOLYSIN_CALCIUM"/>
    <property type="match status" value="6"/>
</dbReference>
<feature type="domain" description="Peptidase M10 serralysin C-terminal" evidence="6">
    <location>
        <begin position="1231"/>
        <end position="1363"/>
    </location>
</feature>
<dbReference type="Pfam" id="PF00353">
    <property type="entry name" value="HemolysinCabind"/>
    <property type="match status" value="10"/>
</dbReference>
<gene>
    <name evidence="7" type="ORF">EDD52_104106</name>
</gene>
<reference evidence="7 8" key="1">
    <citation type="submission" date="2019-03" db="EMBL/GenBank/DDBJ databases">
        <title>Genomic Encyclopedia of Type Strains, Phase IV (KMG-IV): sequencing the most valuable type-strain genomes for metagenomic binning, comparative biology and taxonomic classification.</title>
        <authorList>
            <person name="Goeker M."/>
        </authorList>
    </citation>
    <scope>NUCLEOTIDE SEQUENCE [LARGE SCALE GENOMIC DNA]</scope>
    <source>
        <strain evidence="7 8">DSM 104836</strain>
    </source>
</reference>
<proteinExistence type="predicted"/>
<dbReference type="GO" id="GO:0005615">
    <property type="term" value="C:extracellular space"/>
    <property type="evidence" value="ECO:0007669"/>
    <property type="project" value="InterPro"/>
</dbReference>
<comment type="cofactor">
    <cofactor evidence="1">
        <name>Ca(2+)</name>
        <dbReference type="ChEBI" id="CHEBI:29108"/>
    </cofactor>
</comment>
<dbReference type="PRINTS" id="PR00313">
    <property type="entry name" value="CABNDNGRPT"/>
</dbReference>
<dbReference type="SUPFAM" id="SSF51120">
    <property type="entry name" value="beta-Roll"/>
    <property type="match status" value="7"/>
</dbReference>
<organism evidence="7 8">
    <name type="scientific">Primorskyibacter sedentarius</name>
    <dbReference type="NCBI Taxonomy" id="745311"/>
    <lineage>
        <taxon>Bacteria</taxon>
        <taxon>Pseudomonadati</taxon>
        <taxon>Pseudomonadota</taxon>
        <taxon>Alphaproteobacteria</taxon>
        <taxon>Rhodobacterales</taxon>
        <taxon>Roseobacteraceae</taxon>
        <taxon>Primorskyibacter</taxon>
    </lineage>
</organism>
<keyword evidence="4" id="KW-0677">Repeat</keyword>
<comment type="subcellular location">
    <subcellularLocation>
        <location evidence="2">Secreted</location>
    </subcellularLocation>
</comment>
<dbReference type="InterPro" id="IPR001343">
    <property type="entry name" value="Hemolysn_Ca-bd"/>
</dbReference>
<dbReference type="PANTHER" id="PTHR38340:SF1">
    <property type="entry name" value="S-LAYER PROTEIN"/>
    <property type="match status" value="1"/>
</dbReference>
<evidence type="ECO:0000256" key="3">
    <source>
        <dbReference type="ARBA" id="ARBA00022525"/>
    </source>
</evidence>
<dbReference type="Pfam" id="PF08548">
    <property type="entry name" value="Peptidase_M10_C"/>
    <property type="match status" value="1"/>
</dbReference>
<feature type="region of interest" description="Disordered" evidence="5">
    <location>
        <begin position="988"/>
        <end position="1010"/>
    </location>
</feature>